<dbReference type="InterPro" id="IPR001789">
    <property type="entry name" value="Sig_transdc_resp-reg_receiver"/>
</dbReference>
<dbReference type="GO" id="GO:0000160">
    <property type="term" value="P:phosphorelay signal transduction system"/>
    <property type="evidence" value="ECO:0007669"/>
    <property type="project" value="InterPro"/>
</dbReference>
<evidence type="ECO:0000256" key="1">
    <source>
        <dbReference type="PROSITE-ProRule" id="PRU00169"/>
    </source>
</evidence>
<feature type="modified residue" description="4-aspartylphosphate" evidence="1">
    <location>
        <position position="55"/>
    </location>
</feature>
<dbReference type="Gene3D" id="3.40.50.2300">
    <property type="match status" value="1"/>
</dbReference>
<keyword evidence="4" id="KW-1185">Reference proteome</keyword>
<dbReference type="AlphaFoldDB" id="A0A1V8RQ59"/>
<feature type="domain" description="Response regulatory" evidence="2">
    <location>
        <begin position="7"/>
        <end position="122"/>
    </location>
</feature>
<sequence>MTVDFSRVLVVGTSPVNCVVVSKIVERCGLKPLSRSPEAAAKAVLALAPGVVVLDGADGDAHELIDALQAMRHATADTVPRIILLSSRNGSPASLGSPDMVDAVVTKPVMPERLQPLIENFAAQVRS</sequence>
<dbReference type="InterPro" id="IPR011006">
    <property type="entry name" value="CheY-like_superfamily"/>
</dbReference>
<dbReference type="STRING" id="1873176.BFN67_19045"/>
<comment type="caution">
    <text evidence="3">The sequence shown here is derived from an EMBL/GenBank/DDBJ whole genome shotgun (WGS) entry which is preliminary data.</text>
</comment>
<evidence type="ECO:0000313" key="4">
    <source>
        <dbReference type="Proteomes" id="UP000191905"/>
    </source>
</evidence>
<dbReference type="EMBL" id="MDET01000018">
    <property type="protein sequence ID" value="OQM75298.1"/>
    <property type="molecule type" value="Genomic_DNA"/>
</dbReference>
<accession>A0A1V8RQ59</accession>
<gene>
    <name evidence="3" type="ORF">BFN67_19045</name>
</gene>
<dbReference type="Proteomes" id="UP000191905">
    <property type="component" value="Unassembled WGS sequence"/>
</dbReference>
<keyword evidence="1" id="KW-0597">Phosphoprotein</keyword>
<evidence type="ECO:0000259" key="2">
    <source>
        <dbReference type="PROSITE" id="PS50110"/>
    </source>
</evidence>
<proteinExistence type="predicted"/>
<dbReference type="SUPFAM" id="SSF52172">
    <property type="entry name" value="CheY-like"/>
    <property type="match status" value="1"/>
</dbReference>
<name>A0A1V8RQ59_9HYPH</name>
<organism evidence="3 4">
    <name type="scientific">Manganibacter manganicus</name>
    <dbReference type="NCBI Taxonomy" id="1873176"/>
    <lineage>
        <taxon>Bacteria</taxon>
        <taxon>Pseudomonadati</taxon>
        <taxon>Pseudomonadota</taxon>
        <taxon>Alphaproteobacteria</taxon>
        <taxon>Hyphomicrobiales</taxon>
        <taxon>Phyllobacteriaceae</taxon>
        <taxon>Manganibacter</taxon>
    </lineage>
</organism>
<dbReference type="PROSITE" id="PS50110">
    <property type="entry name" value="RESPONSE_REGULATORY"/>
    <property type="match status" value="1"/>
</dbReference>
<dbReference type="OrthoDB" id="8030399at2"/>
<evidence type="ECO:0000313" key="3">
    <source>
        <dbReference type="EMBL" id="OQM75298.1"/>
    </source>
</evidence>
<reference evidence="3 4" key="1">
    <citation type="journal article" date="2016" name="Int. J. Syst. Evol. Microbiol.">
        <title>Pseudaminobacter manganicus sp. nov., isolated from sludge of a manganese mine.</title>
        <authorList>
            <person name="Li J."/>
            <person name="Huang J."/>
            <person name="Liao S."/>
            <person name="Wang G."/>
        </authorList>
    </citation>
    <scope>NUCLEOTIDE SEQUENCE [LARGE SCALE GENOMIC DNA]</scope>
    <source>
        <strain evidence="3 4">JH-7</strain>
    </source>
</reference>
<protein>
    <submittedName>
        <fullName evidence="3">Transcriptional regulator</fullName>
    </submittedName>
</protein>